<gene>
    <name evidence="7" type="ORF">ENF32_05965</name>
</gene>
<dbReference type="EMBL" id="DQWS01000224">
    <property type="protein sequence ID" value="HDD53593.1"/>
    <property type="molecule type" value="Genomic_DNA"/>
</dbReference>
<evidence type="ECO:0000256" key="1">
    <source>
        <dbReference type="ARBA" id="ARBA00022691"/>
    </source>
</evidence>
<sequence>MPMEPLYLGNLSKLKEVFKELEASLGRCFLCPRGCGVDRSKGELGYCKAPAQLVISSVGPHFGEEPPLVGWCGSGTIFLTHCNLRCVFCQNFEISHLGRGDEVDVERMAGLMLWLQERGCHNINFVTPTHYLPQILHALYLAAHRGLKVPVVYNCGGYESLEIIKKIKGLIDIYMPDIKFFDSRACSTYLQAPDYGEVVKRVVKEMYLQVGDLVLEGGLAVRGLLVRHLVMPGWVEDSKRVMEFIAEEVSLNTYVNIMFQYRPLYQAQRFPEISRRPSLGEYREVCRYARELGLRRGFSE</sequence>
<dbReference type="SUPFAM" id="SSF102114">
    <property type="entry name" value="Radical SAM enzymes"/>
    <property type="match status" value="1"/>
</dbReference>
<dbReference type="SFLD" id="SFLDS00029">
    <property type="entry name" value="Radical_SAM"/>
    <property type="match status" value="1"/>
</dbReference>
<organism evidence="7">
    <name type="scientific">Thermosulfidibacter takaii</name>
    <dbReference type="NCBI Taxonomy" id="412593"/>
    <lineage>
        <taxon>Bacteria</taxon>
        <taxon>Pseudomonadati</taxon>
        <taxon>Thermosulfidibacterota</taxon>
        <taxon>Thermosulfidibacteria</taxon>
        <taxon>Thermosulfidibacterales</taxon>
        <taxon>Thermosulfidibacteraceae</taxon>
    </lineage>
</organism>
<proteinExistence type="predicted"/>
<dbReference type="Gene3D" id="3.20.20.70">
    <property type="entry name" value="Aldolase class I"/>
    <property type="match status" value="1"/>
</dbReference>
<keyword evidence="3 5" id="KW-0408">Iron</keyword>
<name>A0A7C0U7M9_9BACT</name>
<dbReference type="PANTHER" id="PTHR43075:SF1">
    <property type="entry name" value="FORMATE LYASE ACTIVATING ENZYME, PUTATIVE (AFU_ORTHOLOGUE AFUA_2G15630)-RELATED"/>
    <property type="match status" value="1"/>
</dbReference>
<protein>
    <submittedName>
        <fullName evidence="7">Radical SAM protein</fullName>
    </submittedName>
</protein>
<reference evidence="7" key="1">
    <citation type="journal article" date="2020" name="mSystems">
        <title>Genome- and Community-Level Interaction Insights into Carbon Utilization and Element Cycling Functions of Hydrothermarchaeota in Hydrothermal Sediment.</title>
        <authorList>
            <person name="Zhou Z."/>
            <person name="Liu Y."/>
            <person name="Xu W."/>
            <person name="Pan J."/>
            <person name="Luo Z.H."/>
            <person name="Li M."/>
        </authorList>
    </citation>
    <scope>NUCLEOTIDE SEQUENCE [LARGE SCALE GENOMIC DNA]</scope>
    <source>
        <strain evidence="7">HyVt-115</strain>
    </source>
</reference>
<dbReference type="GO" id="GO:0051536">
    <property type="term" value="F:iron-sulfur cluster binding"/>
    <property type="evidence" value="ECO:0007669"/>
    <property type="project" value="UniProtKB-KW"/>
</dbReference>
<dbReference type="InterPro" id="IPR013785">
    <property type="entry name" value="Aldolase_TIM"/>
</dbReference>
<evidence type="ECO:0000259" key="6">
    <source>
        <dbReference type="Pfam" id="PF04055"/>
    </source>
</evidence>
<comment type="caution">
    <text evidence="7">The sequence shown here is derived from an EMBL/GenBank/DDBJ whole genome shotgun (WGS) entry which is preliminary data.</text>
</comment>
<evidence type="ECO:0000256" key="2">
    <source>
        <dbReference type="ARBA" id="ARBA00022723"/>
    </source>
</evidence>
<accession>A0A7C0U7M9</accession>
<keyword evidence="2 5" id="KW-0479">Metal-binding</keyword>
<keyword evidence="4 5" id="KW-0411">Iron-sulfur</keyword>
<feature type="binding site" evidence="5">
    <location>
        <position position="82"/>
    </location>
    <ligand>
        <name>[4Fe-4S] cluster</name>
        <dbReference type="ChEBI" id="CHEBI:49883"/>
        <note>4Fe-4S-S-AdoMet</note>
    </ligand>
</feature>
<dbReference type="PIRSF" id="PIRSF004869">
    <property type="entry name" value="PflX_prd"/>
    <property type="match status" value="1"/>
</dbReference>
<comment type="cofactor">
    <cofactor evidence="5">
        <name>[4Fe-4S] cluster</name>
        <dbReference type="ChEBI" id="CHEBI:49883"/>
    </cofactor>
    <text evidence="5">Binds 1 [4Fe-4S] cluster. The cluster is coordinated with 3 cysteines and an exchangeable S-adenosyl-L-methionine.</text>
</comment>
<evidence type="ECO:0000256" key="5">
    <source>
        <dbReference type="PIRSR" id="PIRSR004869-50"/>
    </source>
</evidence>
<evidence type="ECO:0000256" key="4">
    <source>
        <dbReference type="ARBA" id="ARBA00023014"/>
    </source>
</evidence>
<dbReference type="Pfam" id="PF04055">
    <property type="entry name" value="Radical_SAM"/>
    <property type="match status" value="1"/>
</dbReference>
<evidence type="ECO:0000256" key="3">
    <source>
        <dbReference type="ARBA" id="ARBA00023004"/>
    </source>
</evidence>
<dbReference type="AlphaFoldDB" id="A0A7C0U7M9"/>
<evidence type="ECO:0000313" key="7">
    <source>
        <dbReference type="EMBL" id="HDD53593.1"/>
    </source>
</evidence>
<dbReference type="CDD" id="cd01335">
    <property type="entry name" value="Radical_SAM"/>
    <property type="match status" value="1"/>
</dbReference>
<dbReference type="Proteomes" id="UP000885690">
    <property type="component" value="Unassembled WGS sequence"/>
</dbReference>
<dbReference type="InterPro" id="IPR058240">
    <property type="entry name" value="rSAM_sf"/>
</dbReference>
<keyword evidence="1 5" id="KW-0949">S-adenosyl-L-methionine</keyword>
<dbReference type="GO" id="GO:0003824">
    <property type="term" value="F:catalytic activity"/>
    <property type="evidence" value="ECO:0007669"/>
    <property type="project" value="InterPro"/>
</dbReference>
<dbReference type="SFLD" id="SFLDG01099">
    <property type="entry name" value="Uncharacterised_Radical_SAM_Su"/>
    <property type="match status" value="1"/>
</dbReference>
<dbReference type="InterPro" id="IPR007197">
    <property type="entry name" value="rSAM"/>
</dbReference>
<dbReference type="PANTHER" id="PTHR43075">
    <property type="entry name" value="FORMATE LYASE ACTIVATING ENZYME, PUTATIVE (AFU_ORTHOLOGUE AFUA_2G15630)-RELATED"/>
    <property type="match status" value="1"/>
</dbReference>
<dbReference type="InterPro" id="IPR040085">
    <property type="entry name" value="MJ0674-like"/>
</dbReference>
<feature type="domain" description="Radical SAM core" evidence="6">
    <location>
        <begin position="77"/>
        <end position="245"/>
    </location>
</feature>
<dbReference type="InterPro" id="IPR016431">
    <property type="entry name" value="Pyrv-formate_lyase-activ_prd"/>
</dbReference>
<feature type="binding site" evidence="5">
    <location>
        <position position="89"/>
    </location>
    <ligand>
        <name>[4Fe-4S] cluster</name>
        <dbReference type="ChEBI" id="CHEBI:49883"/>
        <note>4Fe-4S-S-AdoMet</note>
    </ligand>
</feature>
<feature type="binding site" evidence="5">
    <location>
        <position position="86"/>
    </location>
    <ligand>
        <name>[4Fe-4S] cluster</name>
        <dbReference type="ChEBI" id="CHEBI:49883"/>
        <note>4Fe-4S-S-AdoMet</note>
    </ligand>
</feature>
<dbReference type="GO" id="GO:0046872">
    <property type="term" value="F:metal ion binding"/>
    <property type="evidence" value="ECO:0007669"/>
    <property type="project" value="UniProtKB-KW"/>
</dbReference>